<protein>
    <recommendedName>
        <fullName evidence="4">Copper transport protein</fullName>
    </recommendedName>
</protein>
<dbReference type="HOGENOM" id="CLU_649417_0_0_1"/>
<keyword evidence="1 4" id="KW-0812">Transmembrane</keyword>
<keyword evidence="4" id="KW-0406">Ion transport</keyword>
<feature type="region of interest" description="Disordered" evidence="5">
    <location>
        <begin position="273"/>
        <end position="292"/>
    </location>
</feature>
<dbReference type="InParanoid" id="A7SPK2"/>
<feature type="transmembrane region" description="Helical" evidence="4">
    <location>
        <begin position="352"/>
        <end position="373"/>
    </location>
</feature>
<dbReference type="PANTHER" id="PTHR12483">
    <property type="entry name" value="SOLUTE CARRIER FAMILY 31 COPPER TRANSPORTERS"/>
    <property type="match status" value="1"/>
</dbReference>
<dbReference type="eggNOG" id="KOG3386">
    <property type="taxonomic scope" value="Eukaryota"/>
</dbReference>
<feature type="transmembrane region" description="Helical" evidence="4">
    <location>
        <begin position="379"/>
        <end position="396"/>
    </location>
</feature>
<dbReference type="AlphaFoldDB" id="A7SPK2"/>
<dbReference type="InterPro" id="IPR007274">
    <property type="entry name" value="Cop_transporter"/>
</dbReference>
<dbReference type="GO" id="GO:0005375">
    <property type="term" value="F:copper ion transmembrane transporter activity"/>
    <property type="evidence" value="ECO:0007669"/>
    <property type="project" value="UniProtKB-UniRule"/>
</dbReference>
<evidence type="ECO:0000313" key="7">
    <source>
        <dbReference type="Proteomes" id="UP000001593"/>
    </source>
</evidence>
<keyword evidence="7" id="KW-1185">Reference proteome</keyword>
<name>A7SPK2_NEMVE</name>
<organism evidence="6 7">
    <name type="scientific">Nematostella vectensis</name>
    <name type="common">Starlet sea anemone</name>
    <dbReference type="NCBI Taxonomy" id="45351"/>
    <lineage>
        <taxon>Eukaryota</taxon>
        <taxon>Metazoa</taxon>
        <taxon>Cnidaria</taxon>
        <taxon>Anthozoa</taxon>
        <taxon>Hexacorallia</taxon>
        <taxon>Actiniaria</taxon>
        <taxon>Edwardsiidae</taxon>
        <taxon>Nematostella</taxon>
    </lineage>
</organism>
<dbReference type="GO" id="GO:0016020">
    <property type="term" value="C:membrane"/>
    <property type="evidence" value="ECO:0007669"/>
    <property type="project" value="UniProtKB-SubCell"/>
</dbReference>
<comment type="similarity">
    <text evidence="4">Belongs to the copper transporter (Ctr) (TC 1.A.56) family. SLC31A subfamily.</text>
</comment>
<keyword evidence="2 4" id="KW-1133">Transmembrane helix</keyword>
<evidence type="ECO:0000313" key="6">
    <source>
        <dbReference type="EMBL" id="EDO34368.1"/>
    </source>
</evidence>
<evidence type="ECO:0000256" key="5">
    <source>
        <dbReference type="SAM" id="MobiDB-lite"/>
    </source>
</evidence>
<evidence type="ECO:0000256" key="1">
    <source>
        <dbReference type="ARBA" id="ARBA00022692"/>
    </source>
</evidence>
<feature type="compositionally biased region" description="Polar residues" evidence="5">
    <location>
        <begin position="303"/>
        <end position="329"/>
    </location>
</feature>
<reference evidence="6 7" key="1">
    <citation type="journal article" date="2007" name="Science">
        <title>Sea anemone genome reveals ancestral eumetazoan gene repertoire and genomic organization.</title>
        <authorList>
            <person name="Putnam N.H."/>
            <person name="Srivastava M."/>
            <person name="Hellsten U."/>
            <person name="Dirks B."/>
            <person name="Chapman J."/>
            <person name="Salamov A."/>
            <person name="Terry A."/>
            <person name="Shapiro H."/>
            <person name="Lindquist E."/>
            <person name="Kapitonov V.V."/>
            <person name="Jurka J."/>
            <person name="Genikhovich G."/>
            <person name="Grigoriev I.V."/>
            <person name="Lucas S.M."/>
            <person name="Steele R.E."/>
            <person name="Finnerty J.R."/>
            <person name="Technau U."/>
            <person name="Martindale M.Q."/>
            <person name="Rokhsar D.S."/>
        </authorList>
    </citation>
    <scope>NUCLEOTIDE SEQUENCE [LARGE SCALE GENOMIC DNA]</scope>
    <source>
        <strain evidence="7">CH2 X CH6</strain>
    </source>
</reference>
<feature type="region of interest" description="Disordered" evidence="5">
    <location>
        <begin position="302"/>
        <end position="329"/>
    </location>
</feature>
<keyword evidence="4" id="KW-0813">Transport</keyword>
<dbReference type="STRING" id="45351.A7SPK2"/>
<keyword evidence="4" id="KW-0186">Copper</keyword>
<gene>
    <name evidence="6" type="ORF">NEMVEDRAFT_v1g215446</name>
</gene>
<accession>A7SPK2</accession>
<sequence length="423" mass="46566">MAWFEFGCPIPAKNIIHRAPNTDIGKGGILKYGGGILYKAPFHIEGLKYTLKSFVQQRIAFREYITGNHKNLTKPNATVFTVLDVIKIYVNVTAIFLPSPVGYSIRVSCSFGFIVTLKTKCLACFQIPLDVSGSLVIDDMTSSETLFQAPHASRPTRGIPNQRYGMMLGNSVCNLKSSHLVVHSSGETSYVKLLDAVPVNMKFNATALFQLEKRYCLQCMSAFHATTKQAQLLFEDWKLSSSTILIGSCAGVFFLSILSECVRALRSRIADQTTSENPNATTTYKTSFPKSTKNEEFQKDLQTEANGPQRDVSSSEAATDENTACTIQNGSGNELLPDIKQERPKLKITSKIHFLQLSLHILQVILGYALMLVIMTMDIWLGLAVVLGLGTGYFICTGPFQHSGPLVHLGKIMSIIPLKAIAH</sequence>
<keyword evidence="4" id="KW-0187">Copper transport</keyword>
<evidence type="ECO:0000256" key="4">
    <source>
        <dbReference type="RuleBase" id="RU367022"/>
    </source>
</evidence>
<keyword evidence="3 4" id="KW-0472">Membrane</keyword>
<dbReference type="Proteomes" id="UP000001593">
    <property type="component" value="Unassembled WGS sequence"/>
</dbReference>
<proteinExistence type="inferred from homology"/>
<evidence type="ECO:0000256" key="3">
    <source>
        <dbReference type="ARBA" id="ARBA00023136"/>
    </source>
</evidence>
<dbReference type="PANTHER" id="PTHR12483:SF115">
    <property type="entry name" value="COPPER TRANSPORT PROTEIN"/>
    <property type="match status" value="1"/>
</dbReference>
<dbReference type="EMBL" id="DS469734">
    <property type="protein sequence ID" value="EDO34368.1"/>
    <property type="molecule type" value="Genomic_DNA"/>
</dbReference>
<dbReference type="Pfam" id="PF04145">
    <property type="entry name" value="Ctr"/>
    <property type="match status" value="1"/>
</dbReference>
<comment type="subcellular location">
    <subcellularLocation>
        <location evidence="4">Membrane</location>
        <topology evidence="4">Multi-pass membrane protein</topology>
    </subcellularLocation>
</comment>
<feature type="compositionally biased region" description="Polar residues" evidence="5">
    <location>
        <begin position="273"/>
        <end position="291"/>
    </location>
</feature>
<evidence type="ECO:0000256" key="2">
    <source>
        <dbReference type="ARBA" id="ARBA00022989"/>
    </source>
</evidence>